<dbReference type="AlphaFoldDB" id="A0A1B9HT15"/>
<dbReference type="OrthoDB" id="191601at2759"/>
<reference evidence="1" key="3">
    <citation type="submission" date="2016-07" db="EMBL/GenBank/DDBJ databases">
        <title>Evolution of pathogenesis and genome organization in the Tremellales.</title>
        <authorList>
            <person name="Cuomo C."/>
            <person name="Litvintseva A."/>
            <person name="Heitman J."/>
            <person name="Chen Y."/>
            <person name="Sun S."/>
            <person name="Springer D."/>
            <person name="Dromer F."/>
            <person name="Young S."/>
            <person name="Zeng Q."/>
            <person name="Chapman S."/>
            <person name="Gujja S."/>
            <person name="Saif S."/>
            <person name="Birren B."/>
        </authorList>
    </citation>
    <scope>NUCLEOTIDE SEQUENCE</scope>
    <source>
        <strain evidence="1">CBS 10737</strain>
    </source>
</reference>
<dbReference type="Proteomes" id="UP000094020">
    <property type="component" value="Chromosome 3"/>
</dbReference>
<evidence type="ECO:0000313" key="1">
    <source>
        <dbReference type="EMBL" id="OCF46405.1"/>
    </source>
</evidence>
<dbReference type="RefSeq" id="XP_019007624.1">
    <property type="nucleotide sequence ID" value="XM_019159330.1"/>
</dbReference>
<reference evidence="2" key="4">
    <citation type="submission" date="2024-02" db="EMBL/GenBank/DDBJ databases">
        <title>Comparative genomics of Cryptococcus and Kwoniella reveals pathogenesis evolution and contrasting modes of karyotype evolution via chromosome fusion or intercentromeric recombination.</title>
        <authorList>
            <person name="Coelho M.A."/>
            <person name="David-Palma M."/>
            <person name="Shea T."/>
            <person name="Bowers K."/>
            <person name="McGinley-Smith S."/>
            <person name="Mohammad A.W."/>
            <person name="Gnirke A."/>
            <person name="Yurkov A.M."/>
            <person name="Nowrousian M."/>
            <person name="Sun S."/>
            <person name="Cuomo C.A."/>
            <person name="Heitman J."/>
        </authorList>
    </citation>
    <scope>NUCLEOTIDE SEQUENCE</scope>
    <source>
        <strain evidence="2">CBS 10737</strain>
    </source>
</reference>
<dbReference type="GO" id="GO:0007030">
    <property type="term" value="P:Golgi organization"/>
    <property type="evidence" value="ECO:0007669"/>
    <property type="project" value="TreeGrafter"/>
</dbReference>
<dbReference type="GO" id="GO:0005794">
    <property type="term" value="C:Golgi apparatus"/>
    <property type="evidence" value="ECO:0007669"/>
    <property type="project" value="TreeGrafter"/>
</dbReference>
<evidence type="ECO:0008006" key="4">
    <source>
        <dbReference type="Google" id="ProtNLM"/>
    </source>
</evidence>
<gene>
    <name evidence="1" type="ORF">I206_07639</name>
    <name evidence="2" type="ORF">I206_102269</name>
</gene>
<dbReference type="PANTHER" id="PTHR17985">
    <property type="entry name" value="SER/THR-RICH PROTEIN T10 IN DGCR REGION"/>
    <property type="match status" value="1"/>
</dbReference>
<organism evidence="1">
    <name type="scientific">Kwoniella pini CBS 10737</name>
    <dbReference type="NCBI Taxonomy" id="1296096"/>
    <lineage>
        <taxon>Eukaryota</taxon>
        <taxon>Fungi</taxon>
        <taxon>Dikarya</taxon>
        <taxon>Basidiomycota</taxon>
        <taxon>Agaricomycotina</taxon>
        <taxon>Tremellomycetes</taxon>
        <taxon>Tremellales</taxon>
        <taxon>Cryptococcaceae</taxon>
        <taxon>Kwoniella</taxon>
    </lineage>
</organism>
<dbReference type="EMBL" id="KI894017">
    <property type="protein sequence ID" value="OCF46405.1"/>
    <property type="molecule type" value="Genomic_DNA"/>
</dbReference>
<dbReference type="GO" id="GO:0009306">
    <property type="term" value="P:protein secretion"/>
    <property type="evidence" value="ECO:0007669"/>
    <property type="project" value="TreeGrafter"/>
</dbReference>
<dbReference type="InterPro" id="IPR008551">
    <property type="entry name" value="TANGO2"/>
</dbReference>
<dbReference type="GeneID" id="30176008"/>
<accession>A0A1B9HT15</accession>
<evidence type="ECO:0000313" key="3">
    <source>
        <dbReference type="Proteomes" id="UP000094020"/>
    </source>
</evidence>
<reference evidence="1" key="1">
    <citation type="submission" date="2013-07" db="EMBL/GenBank/DDBJ databases">
        <title>The Genome Sequence of Cryptococcus pinus CBS10737.</title>
        <authorList>
            <consortium name="The Broad Institute Genome Sequencing Platform"/>
            <person name="Cuomo C."/>
            <person name="Litvintseva A."/>
            <person name="Chen Y."/>
            <person name="Heitman J."/>
            <person name="Sun S."/>
            <person name="Springer D."/>
            <person name="Dromer F."/>
            <person name="Young S.K."/>
            <person name="Zeng Q."/>
            <person name="Gargeya S."/>
            <person name="Fitzgerald M."/>
            <person name="Abouelleil A."/>
            <person name="Alvarado L."/>
            <person name="Berlin A.M."/>
            <person name="Chapman S.B."/>
            <person name="Dewar J."/>
            <person name="Goldberg J."/>
            <person name="Griggs A."/>
            <person name="Gujja S."/>
            <person name="Hansen M."/>
            <person name="Howarth C."/>
            <person name="Imamovic A."/>
            <person name="Larimer J."/>
            <person name="McCowan C."/>
            <person name="Murphy C."/>
            <person name="Pearson M."/>
            <person name="Priest M."/>
            <person name="Roberts A."/>
            <person name="Saif S."/>
            <person name="Shea T."/>
            <person name="Sykes S."/>
            <person name="Wortman J."/>
            <person name="Nusbaum C."/>
            <person name="Birren B."/>
        </authorList>
    </citation>
    <scope>NUCLEOTIDE SEQUENCE [LARGE SCALE GENOMIC DNA]</scope>
    <source>
        <strain evidence="1">CBS 10737</strain>
    </source>
</reference>
<keyword evidence="3" id="KW-1185">Reference proteome</keyword>
<reference evidence="2" key="2">
    <citation type="submission" date="2013-07" db="EMBL/GenBank/DDBJ databases">
        <authorList>
            <consortium name="The Broad Institute Genome Sequencing Platform"/>
            <person name="Cuomo C."/>
            <person name="Litvintseva A."/>
            <person name="Chen Y."/>
            <person name="Heitman J."/>
            <person name="Sun S."/>
            <person name="Springer D."/>
            <person name="Dromer F."/>
            <person name="Young S.K."/>
            <person name="Zeng Q."/>
            <person name="Gargeya S."/>
            <person name="Fitzgerald M."/>
            <person name="Abouelleil A."/>
            <person name="Alvarado L."/>
            <person name="Berlin A.M."/>
            <person name="Chapman S.B."/>
            <person name="Dewar J."/>
            <person name="Goldberg J."/>
            <person name="Griggs A."/>
            <person name="Gujja S."/>
            <person name="Hansen M."/>
            <person name="Howarth C."/>
            <person name="Imamovic A."/>
            <person name="Larimer J."/>
            <person name="McCowan C."/>
            <person name="Murphy C."/>
            <person name="Pearson M."/>
            <person name="Priest M."/>
            <person name="Roberts A."/>
            <person name="Saif S."/>
            <person name="Shea T."/>
            <person name="Sykes S."/>
            <person name="Wortman J."/>
            <person name="Nusbaum C."/>
            <person name="Birren B."/>
        </authorList>
    </citation>
    <scope>NUCLEOTIDE SEQUENCE</scope>
    <source>
        <strain evidence="2">CBS 10737</strain>
    </source>
</reference>
<sequence>MCIAFYTLSQPGYKLILASNRDEFLARPTEPAKWHNFSASPNANGKVDRDENEGWVLSGIDAGATNGGTWLGITKDLRIGLLTNNRLTPPIPPFKPSLNPPSRGLLLKEFLSPKPENAPQVHQYLKSHYKSSNEYEGFNLLLFSLRNPNPEIGYLTNRPEPHLSNLHIPLTINNHDDFSIKCFGISNSPMNKPWPKVENGQKQMEKNLKQWKLNNENEKQLINRMFDILSPNIPIKTENDSKLSIQIPLINLSSHLTNSPIDNKINKINEENPTVSIDTNTNTNVLEEDKLKMKSKWYGTRTSTIILIKDNGETIFVERDILILDQNGNPKKGNDERWFNFKGDIII</sequence>
<dbReference type="PANTHER" id="PTHR17985:SF8">
    <property type="entry name" value="TRANSPORT AND GOLGI ORGANIZATION PROTEIN 2 HOMOLOG"/>
    <property type="match status" value="1"/>
</dbReference>
<protein>
    <recommendedName>
        <fullName evidence="4">Ser/Thr-rich protein T10 in DGCR region</fullName>
    </recommendedName>
</protein>
<dbReference type="Pfam" id="PF05742">
    <property type="entry name" value="TANGO2"/>
    <property type="match status" value="1"/>
</dbReference>
<dbReference type="EMBL" id="CP144521">
    <property type="protein sequence ID" value="WWC68344.1"/>
    <property type="molecule type" value="Genomic_DNA"/>
</dbReference>
<dbReference type="KEGG" id="kpin:30176008"/>
<evidence type="ECO:0000313" key="2">
    <source>
        <dbReference type="EMBL" id="WWC68344.1"/>
    </source>
</evidence>
<proteinExistence type="predicted"/>
<name>A0A1B9HT15_9TREE</name>